<feature type="transmembrane region" description="Helical" evidence="1">
    <location>
        <begin position="66"/>
        <end position="90"/>
    </location>
</feature>
<dbReference type="RefSeq" id="WP_083953186.1">
    <property type="nucleotide sequence ID" value="NZ_JARMAB010000025.1"/>
</dbReference>
<dbReference type="Proteomes" id="UP001341444">
    <property type="component" value="Unassembled WGS sequence"/>
</dbReference>
<evidence type="ECO:0000313" key="2">
    <source>
        <dbReference type="EMBL" id="MED1204591.1"/>
    </source>
</evidence>
<keyword evidence="1" id="KW-0812">Transmembrane</keyword>
<dbReference type="InterPro" id="IPR048147">
    <property type="entry name" value="CBO0543-like"/>
</dbReference>
<feature type="transmembrane region" description="Helical" evidence="1">
    <location>
        <begin position="126"/>
        <end position="149"/>
    </location>
</feature>
<evidence type="ECO:0000313" key="3">
    <source>
        <dbReference type="Proteomes" id="UP001341444"/>
    </source>
</evidence>
<proteinExistence type="predicted"/>
<keyword evidence="1" id="KW-0472">Membrane</keyword>
<protein>
    <submittedName>
        <fullName evidence="2">Uncharacterized protein</fullName>
    </submittedName>
</protein>
<accession>A0ABU6MKV4</accession>
<reference evidence="2 3" key="1">
    <citation type="submission" date="2023-03" db="EMBL/GenBank/DDBJ databases">
        <title>Bacillus Genome Sequencing.</title>
        <authorList>
            <person name="Dunlap C."/>
        </authorList>
    </citation>
    <scope>NUCLEOTIDE SEQUENCE [LARGE SCALE GENOMIC DNA]</scope>
    <source>
        <strain evidence="2 3">B-23453</strain>
    </source>
</reference>
<feature type="transmembrane region" description="Helical" evidence="1">
    <location>
        <begin position="161"/>
        <end position="182"/>
    </location>
</feature>
<dbReference type="EMBL" id="JARMAB010000025">
    <property type="protein sequence ID" value="MED1204591.1"/>
    <property type="molecule type" value="Genomic_DNA"/>
</dbReference>
<sequence length="193" mass="23015">MSFYLDVQTATYTNIQETRQQLNDLLYARWLQHDLYSPAWWFLFASMVTPYFIWWKLVDKSHFFELFSYGLLSGTVAVVLDIVGVNLLWWGYPVKLFYFFTPLLPADLGIIPVSSMLLYQYCKSWYAFFLSVVIWASVFSFIVEPLFIHFGLFSMDHWKHIYSYMDFILFGMSIKLTFWLICEQVKKKIGKTL</sequence>
<feature type="transmembrane region" description="Helical" evidence="1">
    <location>
        <begin position="35"/>
        <end position="54"/>
    </location>
</feature>
<name>A0ABU6MKV4_9BACI</name>
<gene>
    <name evidence="2" type="ORF">P4T90_16215</name>
</gene>
<organism evidence="2 3">
    <name type="scientific">Heyndrickxia acidicola</name>
    <dbReference type="NCBI Taxonomy" id="209389"/>
    <lineage>
        <taxon>Bacteria</taxon>
        <taxon>Bacillati</taxon>
        <taxon>Bacillota</taxon>
        <taxon>Bacilli</taxon>
        <taxon>Bacillales</taxon>
        <taxon>Bacillaceae</taxon>
        <taxon>Heyndrickxia</taxon>
    </lineage>
</organism>
<dbReference type="NCBIfam" id="NF041644">
    <property type="entry name" value="CBO0543_fam"/>
    <property type="match status" value="1"/>
</dbReference>
<keyword evidence="3" id="KW-1185">Reference proteome</keyword>
<comment type="caution">
    <text evidence="2">The sequence shown here is derived from an EMBL/GenBank/DDBJ whole genome shotgun (WGS) entry which is preliminary data.</text>
</comment>
<feature type="transmembrane region" description="Helical" evidence="1">
    <location>
        <begin position="96"/>
        <end position="119"/>
    </location>
</feature>
<evidence type="ECO:0000256" key="1">
    <source>
        <dbReference type="SAM" id="Phobius"/>
    </source>
</evidence>
<keyword evidence="1" id="KW-1133">Transmembrane helix</keyword>